<dbReference type="AlphaFoldDB" id="A0AAY4DJH2"/>
<sequence length="717" mass="78890">MLAHVYCRNGNHDAAAASTNQKPSRIFVLTSDPPSQSRTNMADVDFGDCELFDQLDEDGPVAVHAGFACSDASAEVAREPRAEPDAAVERLSAENEELRRKLGVLTRPRGLTLENSRTDGPLLHLLYGNNDVSKACRQEIEDSIFNIVSKYQRQNDKEGGTCYLPPQASSFAMEINQEDKATKKTGESFSVVGSVLYFNIFCLDKLGQPLLNDTPQLTDGWEVPKYSQVFSSIIAKEGQEVQIKEKRPRPCCFNCDSLDHQLKDCPEPKNMARINERRKEFSQAGPPSGQRYHFEEVEERFAKYKPGILSEELMGAMDVAPNTLPPFIYRMRELGYPPGWLKEAEEENSGLTLYDGKALSEGDSIEDGNGHYPKMTYDLSKLIDFPGFNATPPQHVKDNFHTYGSIPMQYQQMKHNFAAYLSSKYPSPGSKRHHEAESTPRHAKKSRCTTPRSSDMEVDSEIDSPRRPWNSESFHFQPPLPPGSPGSFSSPPPLPPGTPPVTPTPPPLPKGTPPVAGSPAQTEEESEDGLTLEELEEQQRLIWAALETADTATTSDSEAGATATPVLSSPGASTPARLDAEVEIEPEVVCNQIGKTPSAGYTHSDVSETQDVRSSPESPDAAPVPSVEETVSDESKATSEHSHTMVVEPHNPENRSDEPDVPKITAVPHRSKFAAGIIPFEDTPEFTEVAEATGTYLKIRDLLKGSPRNQAKQSQEK</sequence>
<dbReference type="SMART" id="SM00581">
    <property type="entry name" value="PSP"/>
    <property type="match status" value="1"/>
</dbReference>
<keyword evidence="5" id="KW-0539">Nucleus</keyword>
<evidence type="ECO:0000256" key="6">
    <source>
        <dbReference type="SAM" id="MobiDB-lite"/>
    </source>
</evidence>
<organism evidence="8 9">
    <name type="scientific">Denticeps clupeoides</name>
    <name type="common">denticle herring</name>
    <dbReference type="NCBI Taxonomy" id="299321"/>
    <lineage>
        <taxon>Eukaryota</taxon>
        <taxon>Metazoa</taxon>
        <taxon>Chordata</taxon>
        <taxon>Craniata</taxon>
        <taxon>Vertebrata</taxon>
        <taxon>Euteleostomi</taxon>
        <taxon>Actinopterygii</taxon>
        <taxon>Neopterygii</taxon>
        <taxon>Teleostei</taxon>
        <taxon>Clupei</taxon>
        <taxon>Clupeiformes</taxon>
        <taxon>Denticipitoidei</taxon>
        <taxon>Denticipitidae</taxon>
        <taxon>Denticeps</taxon>
    </lineage>
</organism>
<dbReference type="GeneTree" id="ENSGT00390000011475"/>
<evidence type="ECO:0000313" key="9">
    <source>
        <dbReference type="Proteomes" id="UP000694580"/>
    </source>
</evidence>
<keyword evidence="9" id="KW-1185">Reference proteome</keyword>
<keyword evidence="4" id="KW-0862">Zinc</keyword>
<gene>
    <name evidence="8" type="primary">ZCCHC8</name>
</gene>
<dbReference type="GO" id="GO:0008270">
    <property type="term" value="F:zinc ion binding"/>
    <property type="evidence" value="ECO:0007669"/>
    <property type="project" value="UniProtKB-KW"/>
</dbReference>
<dbReference type="InterPro" id="IPR006568">
    <property type="entry name" value="PSP_pro-rich"/>
</dbReference>
<protein>
    <recommendedName>
        <fullName evidence="7">PSP proline-rich domain-containing protein</fullName>
    </recommendedName>
</protein>
<evidence type="ECO:0000256" key="3">
    <source>
        <dbReference type="ARBA" id="ARBA00022771"/>
    </source>
</evidence>
<evidence type="ECO:0000256" key="2">
    <source>
        <dbReference type="ARBA" id="ARBA00022723"/>
    </source>
</evidence>
<comment type="subcellular location">
    <subcellularLocation>
        <location evidence="1">Nucleus</location>
    </subcellularLocation>
</comment>
<name>A0AAY4DJH2_9TELE</name>
<evidence type="ECO:0000256" key="5">
    <source>
        <dbReference type="ARBA" id="ARBA00023242"/>
    </source>
</evidence>
<feature type="compositionally biased region" description="Low complexity" evidence="6">
    <location>
        <begin position="544"/>
        <end position="564"/>
    </location>
</feature>
<reference evidence="8 9" key="1">
    <citation type="submission" date="2020-06" db="EMBL/GenBank/DDBJ databases">
        <authorList>
            <consortium name="Wellcome Sanger Institute Data Sharing"/>
        </authorList>
    </citation>
    <scope>NUCLEOTIDE SEQUENCE [LARGE SCALE GENOMIC DNA]</scope>
</reference>
<feature type="domain" description="PSP proline-rich" evidence="7">
    <location>
        <begin position="301"/>
        <end position="353"/>
    </location>
</feature>
<dbReference type="PANTHER" id="PTHR13316">
    <property type="entry name" value="ZINC FINGER, CCHC DOMAIN CONTAINING 8"/>
    <property type="match status" value="1"/>
</dbReference>
<dbReference type="GO" id="GO:0003723">
    <property type="term" value="F:RNA binding"/>
    <property type="evidence" value="ECO:0007669"/>
    <property type="project" value="TreeGrafter"/>
</dbReference>
<accession>A0AAY4DJH2</accession>
<reference evidence="8" key="3">
    <citation type="submission" date="2025-09" db="UniProtKB">
        <authorList>
            <consortium name="Ensembl"/>
        </authorList>
    </citation>
    <scope>IDENTIFICATION</scope>
</reference>
<dbReference type="InterPro" id="IPR052115">
    <property type="entry name" value="NEXT_complex_subunit_ZCCHC8"/>
</dbReference>
<dbReference type="Pfam" id="PF04046">
    <property type="entry name" value="PSP"/>
    <property type="match status" value="1"/>
</dbReference>
<dbReference type="Ensembl" id="ENSDCDT00010055878.1">
    <property type="protein sequence ID" value="ENSDCDP00010045692.1"/>
    <property type="gene ID" value="ENSDCDG00010028098.1"/>
</dbReference>
<evidence type="ECO:0000256" key="4">
    <source>
        <dbReference type="ARBA" id="ARBA00022833"/>
    </source>
</evidence>
<feature type="compositionally biased region" description="Basic and acidic residues" evidence="6">
    <location>
        <begin position="633"/>
        <end position="643"/>
    </location>
</feature>
<feature type="compositionally biased region" description="Polar residues" evidence="6">
    <location>
        <begin position="607"/>
        <end position="617"/>
    </location>
</feature>
<feature type="compositionally biased region" description="Basic and acidic residues" evidence="6">
    <location>
        <begin position="650"/>
        <end position="661"/>
    </location>
</feature>
<keyword evidence="2" id="KW-0479">Metal-binding</keyword>
<feature type="compositionally biased region" description="Pro residues" evidence="6">
    <location>
        <begin position="478"/>
        <end position="512"/>
    </location>
</feature>
<proteinExistence type="predicted"/>
<reference evidence="8" key="2">
    <citation type="submission" date="2025-08" db="UniProtKB">
        <authorList>
            <consortium name="Ensembl"/>
        </authorList>
    </citation>
    <scope>IDENTIFICATION</scope>
</reference>
<keyword evidence="3" id="KW-0863">Zinc-finger</keyword>
<feature type="compositionally biased region" description="Acidic residues" evidence="6">
    <location>
        <begin position="522"/>
        <end position="536"/>
    </location>
</feature>
<dbReference type="PANTHER" id="PTHR13316:SF0">
    <property type="entry name" value="ZINC FINGER CCHC DOMAIN-CONTAINING PROTEIN 8"/>
    <property type="match status" value="1"/>
</dbReference>
<dbReference type="GO" id="GO:0071013">
    <property type="term" value="C:catalytic step 2 spliceosome"/>
    <property type="evidence" value="ECO:0007669"/>
    <property type="project" value="TreeGrafter"/>
</dbReference>
<dbReference type="Proteomes" id="UP000694580">
    <property type="component" value="Chromosome 11"/>
</dbReference>
<evidence type="ECO:0000259" key="7">
    <source>
        <dbReference type="SMART" id="SM00581"/>
    </source>
</evidence>
<evidence type="ECO:0000256" key="1">
    <source>
        <dbReference type="ARBA" id="ARBA00004123"/>
    </source>
</evidence>
<feature type="region of interest" description="Disordered" evidence="6">
    <location>
        <begin position="422"/>
        <end position="667"/>
    </location>
</feature>
<evidence type="ECO:0000313" key="8">
    <source>
        <dbReference type="Ensembl" id="ENSDCDP00010045692.1"/>
    </source>
</evidence>